<dbReference type="InterPro" id="IPR023603">
    <property type="entry name" value="Low_specificity_L-TA-like"/>
</dbReference>
<evidence type="ECO:0000256" key="2">
    <source>
        <dbReference type="ARBA" id="ARBA00006966"/>
    </source>
</evidence>
<comment type="similarity">
    <text evidence="2">Belongs to the threonine aldolase family.</text>
</comment>
<protein>
    <recommendedName>
        <fullName evidence="5">Aromatic amino acid beta-eliminating lyase/threonine aldolase domain-containing protein</fullName>
    </recommendedName>
</protein>
<evidence type="ECO:0000313" key="7">
    <source>
        <dbReference type="Proteomes" id="UP000807025"/>
    </source>
</evidence>
<dbReference type="OrthoDB" id="10261951at2759"/>
<dbReference type="Proteomes" id="UP000807025">
    <property type="component" value="Unassembled WGS sequence"/>
</dbReference>
<evidence type="ECO:0000256" key="1">
    <source>
        <dbReference type="ARBA" id="ARBA00001933"/>
    </source>
</evidence>
<dbReference type="PANTHER" id="PTHR48097:SF9">
    <property type="entry name" value="L-THREONINE ALDOLASE"/>
    <property type="match status" value="1"/>
</dbReference>
<dbReference type="EMBL" id="MU154530">
    <property type="protein sequence ID" value="KAF9499890.1"/>
    <property type="molecule type" value="Genomic_DNA"/>
</dbReference>
<evidence type="ECO:0000256" key="4">
    <source>
        <dbReference type="ARBA" id="ARBA00023239"/>
    </source>
</evidence>
<dbReference type="InterPro" id="IPR015424">
    <property type="entry name" value="PyrdxlP-dep_Trfase"/>
</dbReference>
<dbReference type="Pfam" id="PF01212">
    <property type="entry name" value="Beta_elim_lyase"/>
    <property type="match status" value="1"/>
</dbReference>
<comment type="cofactor">
    <cofactor evidence="1">
        <name>pyridoxal 5'-phosphate</name>
        <dbReference type="ChEBI" id="CHEBI:597326"/>
    </cofactor>
</comment>
<dbReference type="InterPro" id="IPR001597">
    <property type="entry name" value="ArAA_b-elim_lyase/Thr_aldolase"/>
</dbReference>
<evidence type="ECO:0000259" key="5">
    <source>
        <dbReference type="Pfam" id="PF01212"/>
    </source>
</evidence>
<dbReference type="GO" id="GO:0006545">
    <property type="term" value="P:glycine biosynthetic process"/>
    <property type="evidence" value="ECO:0007669"/>
    <property type="project" value="TreeGrafter"/>
</dbReference>
<dbReference type="FunFam" id="3.40.640.10:FF:000030">
    <property type="entry name" value="Low-specificity L-threonine aldolase"/>
    <property type="match status" value="1"/>
</dbReference>
<gene>
    <name evidence="6" type="ORF">BDN71DRAFT_1410517</name>
</gene>
<dbReference type="GO" id="GO:0006567">
    <property type="term" value="P:L-threonine catabolic process"/>
    <property type="evidence" value="ECO:0007669"/>
    <property type="project" value="TreeGrafter"/>
</dbReference>
<comment type="caution">
    <text evidence="6">The sequence shown here is derived from an EMBL/GenBank/DDBJ whole genome shotgun (WGS) entry which is preliminary data.</text>
</comment>
<dbReference type="AlphaFoldDB" id="A0A9P6A803"/>
<proteinExistence type="inferred from homology"/>
<feature type="domain" description="Aromatic amino acid beta-eliminating lyase/threonine aldolase" evidence="5">
    <location>
        <begin position="101"/>
        <end position="378"/>
    </location>
</feature>
<reference evidence="6" key="1">
    <citation type="submission" date="2020-11" db="EMBL/GenBank/DDBJ databases">
        <authorList>
            <consortium name="DOE Joint Genome Institute"/>
            <person name="Ahrendt S."/>
            <person name="Riley R."/>
            <person name="Andreopoulos W."/>
            <person name="Labutti K."/>
            <person name="Pangilinan J."/>
            <person name="Ruiz-Duenas F.J."/>
            <person name="Barrasa J.M."/>
            <person name="Sanchez-Garcia M."/>
            <person name="Camarero S."/>
            <person name="Miyauchi S."/>
            <person name="Serrano A."/>
            <person name="Linde D."/>
            <person name="Babiker R."/>
            <person name="Drula E."/>
            <person name="Ayuso-Fernandez I."/>
            <person name="Pacheco R."/>
            <person name="Padilla G."/>
            <person name="Ferreira P."/>
            <person name="Barriuso J."/>
            <person name="Kellner H."/>
            <person name="Castanera R."/>
            <person name="Alfaro M."/>
            <person name="Ramirez L."/>
            <person name="Pisabarro A.G."/>
            <person name="Kuo A."/>
            <person name="Tritt A."/>
            <person name="Lipzen A."/>
            <person name="He G."/>
            <person name="Yan M."/>
            <person name="Ng V."/>
            <person name="Cullen D."/>
            <person name="Martin F."/>
            <person name="Rosso M.-N."/>
            <person name="Henrissat B."/>
            <person name="Hibbett D."/>
            <person name="Martinez A.T."/>
            <person name="Grigoriev I.V."/>
        </authorList>
    </citation>
    <scope>NUCLEOTIDE SEQUENCE</scope>
    <source>
        <strain evidence="6">ATCC 90797</strain>
    </source>
</reference>
<keyword evidence="7" id="KW-1185">Reference proteome</keyword>
<dbReference type="SUPFAM" id="SSF53383">
    <property type="entry name" value="PLP-dependent transferases"/>
    <property type="match status" value="1"/>
</dbReference>
<evidence type="ECO:0000313" key="6">
    <source>
        <dbReference type="EMBL" id="KAF9499890.1"/>
    </source>
</evidence>
<keyword evidence="3" id="KW-0663">Pyridoxal phosphate</keyword>
<evidence type="ECO:0000256" key="3">
    <source>
        <dbReference type="ARBA" id="ARBA00022898"/>
    </source>
</evidence>
<dbReference type="InterPro" id="IPR015421">
    <property type="entry name" value="PyrdxlP-dep_Trfase_major"/>
</dbReference>
<dbReference type="GO" id="GO:0005829">
    <property type="term" value="C:cytosol"/>
    <property type="evidence" value="ECO:0007669"/>
    <property type="project" value="TreeGrafter"/>
</dbReference>
<name>A0A9P6A803_PLEER</name>
<dbReference type="PANTHER" id="PTHR48097">
    <property type="entry name" value="L-THREONINE ALDOLASE-RELATED"/>
    <property type="match status" value="1"/>
</dbReference>
<keyword evidence="4" id="KW-0456">Lyase</keyword>
<sequence length="465" mass="50684">MFRCFPIPTSCIFIDGTTRARSSQSIPYMLSFLCARSRLRVFVTQIRNPPSFASLSPSFSTMASNINAARAKIAEQVKIDILSKDPVEDNKLKCKEIGRTFISDTITVPTKEMYQYAVLSTLGDDVYHEPSTAALEAHLAQLLGKEAALFVASGTASNQIALRSHLKQPPHSVLCDHRAHIYKYEAGGVGFHSQAAVTPVIPANGHHLALSDVEANTIISSDVHFAPTEVIALENTLNGTIIPQEEVIAISDFAHSNNIKMHLDGARLWHVAAETGVSLKELSDPFDSVSICFSKGLGAPIGSCLVGSKELIKKARWFRKLFGGGMRQTGILAGCAAYALSHNFPLLPKVHELARKLETGLEKIGAEITSRAETCMASVFYDPSPIGVDYGEIADRAILLPEPLFLGGSRLVVHIQTTEQAIDDFLSLVAQLAEEKKQAGFVHQPVEKKTGRYHDVYVRQPPKQA</sequence>
<organism evidence="6 7">
    <name type="scientific">Pleurotus eryngii</name>
    <name type="common">Boletus of the steppes</name>
    <dbReference type="NCBI Taxonomy" id="5323"/>
    <lineage>
        <taxon>Eukaryota</taxon>
        <taxon>Fungi</taxon>
        <taxon>Dikarya</taxon>
        <taxon>Basidiomycota</taxon>
        <taxon>Agaricomycotina</taxon>
        <taxon>Agaricomycetes</taxon>
        <taxon>Agaricomycetidae</taxon>
        <taxon>Agaricales</taxon>
        <taxon>Pleurotineae</taxon>
        <taxon>Pleurotaceae</taxon>
        <taxon>Pleurotus</taxon>
    </lineage>
</organism>
<dbReference type="GO" id="GO:0008732">
    <property type="term" value="F:L-allo-threonine aldolase activity"/>
    <property type="evidence" value="ECO:0007669"/>
    <property type="project" value="TreeGrafter"/>
</dbReference>
<dbReference type="NCBIfam" id="NF041359">
    <property type="entry name" value="GntG_guanitoxin"/>
    <property type="match status" value="1"/>
</dbReference>
<accession>A0A9P6A803</accession>
<dbReference type="Gene3D" id="3.40.640.10">
    <property type="entry name" value="Type I PLP-dependent aspartate aminotransferase-like (Major domain)"/>
    <property type="match status" value="1"/>
</dbReference>